<dbReference type="CDD" id="cd12797">
    <property type="entry name" value="M23_peptidase"/>
    <property type="match status" value="1"/>
</dbReference>
<dbReference type="PANTHER" id="PTHR21666">
    <property type="entry name" value="PEPTIDASE-RELATED"/>
    <property type="match status" value="1"/>
</dbReference>
<dbReference type="InterPro" id="IPR016047">
    <property type="entry name" value="M23ase_b-sheet_dom"/>
</dbReference>
<dbReference type="AlphaFoldDB" id="A0A0G1FD64"/>
<dbReference type="PANTHER" id="PTHR21666:SF270">
    <property type="entry name" value="MUREIN HYDROLASE ACTIVATOR ENVC"/>
    <property type="match status" value="1"/>
</dbReference>
<dbReference type="GO" id="GO:0004222">
    <property type="term" value="F:metalloendopeptidase activity"/>
    <property type="evidence" value="ECO:0007669"/>
    <property type="project" value="TreeGrafter"/>
</dbReference>
<feature type="domain" description="M23ase beta-sheet core" evidence="1">
    <location>
        <begin position="40"/>
        <end position="149"/>
    </location>
</feature>
<accession>A0A0G1FD64</accession>
<dbReference type="InterPro" id="IPR011055">
    <property type="entry name" value="Dup_hybrid_motif"/>
</dbReference>
<gene>
    <name evidence="2" type="ORF">UW02_C0002G0010</name>
</gene>
<dbReference type="Pfam" id="PF01551">
    <property type="entry name" value="Peptidase_M23"/>
    <property type="match status" value="1"/>
</dbReference>
<reference evidence="2 3" key="1">
    <citation type="journal article" date="2015" name="Nature">
        <title>rRNA introns, odd ribosomes, and small enigmatic genomes across a large radiation of phyla.</title>
        <authorList>
            <person name="Brown C.T."/>
            <person name="Hug L.A."/>
            <person name="Thomas B.C."/>
            <person name="Sharon I."/>
            <person name="Castelle C.J."/>
            <person name="Singh A."/>
            <person name="Wilkins M.J."/>
            <person name="Williams K.H."/>
            <person name="Banfield J.F."/>
        </authorList>
    </citation>
    <scope>NUCLEOTIDE SEQUENCE [LARGE SCALE GENOMIC DNA]</scope>
</reference>
<dbReference type="Proteomes" id="UP000034751">
    <property type="component" value="Unassembled WGS sequence"/>
</dbReference>
<evidence type="ECO:0000313" key="2">
    <source>
        <dbReference type="EMBL" id="KKT20018.1"/>
    </source>
</evidence>
<proteinExistence type="predicted"/>
<evidence type="ECO:0000259" key="1">
    <source>
        <dbReference type="Pfam" id="PF01551"/>
    </source>
</evidence>
<comment type="caution">
    <text evidence="2">The sequence shown here is derived from an EMBL/GenBank/DDBJ whole genome shotgun (WGS) entry which is preliminary data.</text>
</comment>
<sequence>MIKMLNPLPNSILKKYPEGSVTQWFGENKELYLKAIRMPGHPGIDIYQPYGTPIIAPYNGRISGVHLQDANKIGGNQIDLFSDIQPSGLVYETMFAHCSEILVKKDQRVKAGETIGKVGNSGFVVSGGIQYWQNSNPDNRGTHLHLGLRLWKPLRPGDMESLVIQNQDNGFNGWIDPMLFVKTPTNTMQKLKLIQQKGEKDIWIVDENGQCIRIANIATFDKLFELGIIGDWLDIQTQIEPVNGDKTILIYNEE</sequence>
<dbReference type="SUPFAM" id="SSF51261">
    <property type="entry name" value="Duplicated hybrid motif"/>
    <property type="match status" value="1"/>
</dbReference>
<dbReference type="Gene3D" id="2.70.70.10">
    <property type="entry name" value="Glucose Permease (Domain IIA)"/>
    <property type="match status" value="1"/>
</dbReference>
<dbReference type="InterPro" id="IPR050570">
    <property type="entry name" value="Cell_wall_metabolism_enzyme"/>
</dbReference>
<evidence type="ECO:0000313" key="3">
    <source>
        <dbReference type="Proteomes" id="UP000034751"/>
    </source>
</evidence>
<dbReference type="EMBL" id="LCGS01000002">
    <property type="protein sequence ID" value="KKT20018.1"/>
    <property type="molecule type" value="Genomic_DNA"/>
</dbReference>
<dbReference type="STRING" id="1618747.UW02_C0002G0010"/>
<organism evidence="2 3">
    <name type="scientific">Candidatus Nomurabacteria bacterium GW2011_GWB1_43_7</name>
    <dbReference type="NCBI Taxonomy" id="1618747"/>
    <lineage>
        <taxon>Bacteria</taxon>
        <taxon>Candidatus Nomuraibacteriota</taxon>
    </lineage>
</organism>
<name>A0A0G1FD64_9BACT</name>
<protein>
    <submittedName>
        <fullName evidence="2">Peptidase M23</fullName>
    </submittedName>
</protein>